<sequence>MVIGYLAVSAISTSIRPLLGGQNATTTPYSRGPGVYTTPIKEQVKARKGEWYCVVQAEKAAMEPVAKLWVPQKHEHKRFLEKTNNNPYLWN</sequence>
<organism evidence="1 2">
    <name type="scientific">Paracoccidioides brasiliensis</name>
    <dbReference type="NCBI Taxonomy" id="121759"/>
    <lineage>
        <taxon>Eukaryota</taxon>
        <taxon>Fungi</taxon>
        <taxon>Dikarya</taxon>
        <taxon>Ascomycota</taxon>
        <taxon>Pezizomycotina</taxon>
        <taxon>Eurotiomycetes</taxon>
        <taxon>Eurotiomycetidae</taxon>
        <taxon>Onygenales</taxon>
        <taxon>Ajellomycetaceae</taxon>
        <taxon>Paracoccidioides</taxon>
    </lineage>
</organism>
<dbReference type="InterPro" id="IPR045564">
    <property type="entry name" value="DUF5910"/>
</dbReference>
<protein>
    <submittedName>
        <fullName evidence="1">Uncharacterized protein</fullName>
    </submittedName>
</protein>
<dbReference type="AlphaFoldDB" id="A0A1D2JKU2"/>
<gene>
    <name evidence="1" type="ORF">ACO22_01713</name>
</gene>
<accession>A0A1D2JKU2</accession>
<dbReference type="VEuPathDB" id="FungiDB:PABG_00299"/>
<dbReference type="Proteomes" id="UP000242814">
    <property type="component" value="Unassembled WGS sequence"/>
</dbReference>
<name>A0A1D2JKU2_PARBR</name>
<dbReference type="EMBL" id="LZYO01000045">
    <property type="protein sequence ID" value="ODH40014.1"/>
    <property type="molecule type" value="Genomic_DNA"/>
</dbReference>
<proteinExistence type="predicted"/>
<dbReference type="Pfam" id="PF19287">
    <property type="entry name" value="DUF5910"/>
    <property type="match status" value="1"/>
</dbReference>
<evidence type="ECO:0000313" key="1">
    <source>
        <dbReference type="EMBL" id="ODH40014.1"/>
    </source>
</evidence>
<evidence type="ECO:0000313" key="2">
    <source>
        <dbReference type="Proteomes" id="UP000242814"/>
    </source>
</evidence>
<reference evidence="1 2" key="1">
    <citation type="submission" date="2016-06" db="EMBL/GenBank/DDBJ databases">
        <authorList>
            <person name="Kjaerup R.B."/>
            <person name="Dalgaard T.S."/>
            <person name="Juul-Madsen H.R."/>
        </authorList>
    </citation>
    <scope>NUCLEOTIDE SEQUENCE [LARGE SCALE GENOMIC DNA]</scope>
    <source>
        <strain evidence="1 2">Pb300</strain>
    </source>
</reference>
<comment type="caution">
    <text evidence="1">The sequence shown here is derived from an EMBL/GenBank/DDBJ whole genome shotgun (WGS) entry which is preliminary data.</text>
</comment>
<dbReference type="VEuPathDB" id="FungiDB:PADG_02708"/>